<dbReference type="eggNOG" id="KOG0123">
    <property type="taxonomic scope" value="Eukaryota"/>
</dbReference>
<comment type="function">
    <text evidence="8">Binds the poly(A) tail of mRNA.</text>
</comment>
<dbReference type="FunFam" id="1.10.1900.10:FF:000006">
    <property type="entry name" value="Polyadenylate-binding protein"/>
    <property type="match status" value="1"/>
</dbReference>
<sequence>MNTPYASPSLYVGDLAADISEALLFDLFNVVGAVSSIRVCRDAMTRRSLGYAYVNFHNVADAERALDTMNYTLIRGKPCRIMWSHRDPTIRKSGVGNIFIKNLDKNIDNKSLYDAFSAFGNILSCKVMINESTGESLGYGFVHYETQKAADEAIAKLNGMLLNNKQVYVGKFVPRSERAAAQGEQRFTNVYVKNIPLDWDEAKLEAHFTPAGTITSAVVRRSAEGASLGFGFVNFETPEAAKAAVDQFNGQELPAPAAADGEDAAETQTLFVSRAQKKAEREKELKKKFEKLRQERLNKYQGINLYVKNLDDSIDDDALREAFAEFGTISSAKVMRTPEGASRGFGFVCFTTQEEASRAVSEMSSRILGSKPIYVALAERREVRRAKLEAQHSQHTPARGMPQQGAGMPGMPYPGQGPMFYAGPQRNNFGVYPQQMVTDYPQQMSMPRPRFPQQGQPPAGAGRGAPMQGGAPNYMMMGRGPQGQPQMPLSAQQPVLMPQQAQQQAQGAGQQDPLTPSEQKAMLGERLFPLIQPVQPRLAGKITGMLLEMDNGELLNLLESSQALQEKIAEAVNVLNQHAAGEAQADA</sequence>
<dbReference type="GO" id="GO:0006417">
    <property type="term" value="P:regulation of translation"/>
    <property type="evidence" value="ECO:0007669"/>
    <property type="project" value="UniProtKB-KW"/>
</dbReference>
<feature type="region of interest" description="Disordered" evidence="9">
    <location>
        <begin position="444"/>
        <end position="516"/>
    </location>
</feature>
<dbReference type="CDD" id="cd12378">
    <property type="entry name" value="RRM1_I_PABPs"/>
    <property type="match status" value="1"/>
</dbReference>
<dbReference type="Gene3D" id="3.30.70.330">
    <property type="match status" value="4"/>
</dbReference>
<dbReference type="EMBL" id="GL349486">
    <property type="protein sequence ID" value="KNC54123.1"/>
    <property type="molecule type" value="Genomic_DNA"/>
</dbReference>
<evidence type="ECO:0000256" key="9">
    <source>
        <dbReference type="SAM" id="MobiDB-lite"/>
    </source>
</evidence>
<comment type="similarity">
    <text evidence="2 8">Belongs to the polyadenylate-binding protein type-1 family.</text>
</comment>
<dbReference type="Pfam" id="PF00076">
    <property type="entry name" value="RRM_1"/>
    <property type="match status" value="4"/>
</dbReference>
<evidence type="ECO:0000256" key="7">
    <source>
        <dbReference type="PROSITE-ProRule" id="PRU00176"/>
    </source>
</evidence>
<feature type="compositionally biased region" description="Low complexity" evidence="9">
    <location>
        <begin position="400"/>
        <end position="410"/>
    </location>
</feature>
<feature type="compositionally biased region" description="Low complexity" evidence="9">
    <location>
        <begin position="447"/>
        <end position="472"/>
    </location>
</feature>
<keyword evidence="3 8" id="KW-0963">Cytoplasm</keyword>
<dbReference type="SMART" id="SM00360">
    <property type="entry name" value="RRM"/>
    <property type="match status" value="4"/>
</dbReference>
<dbReference type="SMART" id="SM00517">
    <property type="entry name" value="PolyA"/>
    <property type="match status" value="1"/>
</dbReference>
<feature type="domain" description="RRM" evidence="10">
    <location>
        <begin position="188"/>
        <end position="277"/>
    </location>
</feature>
<dbReference type="OMA" id="QQPGFMP"/>
<proteinExistence type="inferred from homology"/>
<gene>
    <name evidence="12" type="ORF">AMSG_09898</name>
</gene>
<evidence type="ECO:0000256" key="2">
    <source>
        <dbReference type="ARBA" id="ARBA00008557"/>
    </source>
</evidence>
<evidence type="ECO:0000256" key="3">
    <source>
        <dbReference type="ARBA" id="ARBA00022490"/>
    </source>
</evidence>
<dbReference type="CDD" id="cd12381">
    <property type="entry name" value="RRM4_I_PABPs"/>
    <property type="match status" value="1"/>
</dbReference>
<feature type="domain" description="PABC" evidence="11">
    <location>
        <begin position="503"/>
        <end position="580"/>
    </location>
</feature>
<dbReference type="PROSITE" id="PS50102">
    <property type="entry name" value="RRM"/>
    <property type="match status" value="4"/>
</dbReference>
<dbReference type="Pfam" id="PF00658">
    <property type="entry name" value="MLLE"/>
    <property type="match status" value="1"/>
</dbReference>
<evidence type="ECO:0000256" key="6">
    <source>
        <dbReference type="ARBA" id="ARBA00022884"/>
    </source>
</evidence>
<feature type="domain" description="RRM" evidence="10">
    <location>
        <begin position="96"/>
        <end position="174"/>
    </location>
</feature>
<dbReference type="Gene3D" id="1.10.1900.10">
    <property type="entry name" value="c-terminal domain of poly(a) binding protein"/>
    <property type="match status" value="1"/>
</dbReference>
<evidence type="ECO:0000313" key="13">
    <source>
        <dbReference type="Proteomes" id="UP000054408"/>
    </source>
</evidence>
<evidence type="ECO:0000256" key="5">
    <source>
        <dbReference type="ARBA" id="ARBA00022845"/>
    </source>
</evidence>
<feature type="compositionally biased region" description="Low complexity" evidence="9">
    <location>
        <begin position="499"/>
        <end position="511"/>
    </location>
</feature>
<evidence type="ECO:0000256" key="4">
    <source>
        <dbReference type="ARBA" id="ARBA00022737"/>
    </source>
</evidence>
<dbReference type="InterPro" id="IPR034364">
    <property type="entry name" value="PABP_RRM1"/>
</dbReference>
<dbReference type="InterPro" id="IPR045305">
    <property type="entry name" value="RRM2_I_PABPs"/>
</dbReference>
<dbReference type="FunFam" id="3.30.70.330:FF:000648">
    <property type="entry name" value="Polyadenylate-binding protein"/>
    <property type="match status" value="1"/>
</dbReference>
<comment type="subcellular location">
    <subcellularLocation>
        <location evidence="1 8">Cytoplasm</location>
    </subcellularLocation>
</comment>
<dbReference type="InterPro" id="IPR035979">
    <property type="entry name" value="RBD_domain_sf"/>
</dbReference>
<protein>
    <recommendedName>
        <fullName evidence="8">Polyadenylate-binding protein</fullName>
        <shortName evidence="8">PABP</shortName>
    </recommendedName>
</protein>
<organism evidence="12 13">
    <name type="scientific">Thecamonas trahens ATCC 50062</name>
    <dbReference type="NCBI Taxonomy" id="461836"/>
    <lineage>
        <taxon>Eukaryota</taxon>
        <taxon>Apusozoa</taxon>
        <taxon>Apusomonadida</taxon>
        <taxon>Apusomonadidae</taxon>
        <taxon>Thecamonas</taxon>
    </lineage>
</organism>
<feature type="region of interest" description="Disordered" evidence="9">
    <location>
        <begin position="389"/>
        <end position="410"/>
    </location>
</feature>
<dbReference type="STRING" id="461836.A0A0L0DRS2"/>
<dbReference type="Proteomes" id="UP000054408">
    <property type="component" value="Unassembled WGS sequence"/>
</dbReference>
<dbReference type="InterPro" id="IPR036053">
    <property type="entry name" value="PABP-dom"/>
</dbReference>
<dbReference type="OrthoDB" id="19742at2759"/>
<evidence type="ECO:0000256" key="8">
    <source>
        <dbReference type="RuleBase" id="RU362004"/>
    </source>
</evidence>
<dbReference type="InterPro" id="IPR006515">
    <property type="entry name" value="PABP_1234"/>
</dbReference>
<dbReference type="InterPro" id="IPR000504">
    <property type="entry name" value="RRM_dom"/>
</dbReference>
<dbReference type="AlphaFoldDB" id="A0A0L0DRS2"/>
<keyword evidence="6 7" id="KW-0694">RNA-binding</keyword>
<feature type="compositionally biased region" description="Polar residues" evidence="9">
    <location>
        <begin position="483"/>
        <end position="493"/>
    </location>
</feature>
<keyword evidence="13" id="KW-1185">Reference proteome</keyword>
<evidence type="ECO:0000256" key="1">
    <source>
        <dbReference type="ARBA" id="ARBA00004496"/>
    </source>
</evidence>
<dbReference type="PROSITE" id="PS51309">
    <property type="entry name" value="PABC"/>
    <property type="match status" value="1"/>
</dbReference>
<dbReference type="FunFam" id="3.30.70.330:FF:000003">
    <property type="entry name" value="Polyadenylate-binding protein"/>
    <property type="match status" value="1"/>
</dbReference>
<dbReference type="FunFam" id="3.30.70.330:FF:000091">
    <property type="entry name" value="Polyadenylate-binding protein"/>
    <property type="match status" value="1"/>
</dbReference>
<dbReference type="CDD" id="cd12379">
    <property type="entry name" value="RRM2_I_PABPs"/>
    <property type="match status" value="1"/>
</dbReference>
<evidence type="ECO:0000313" key="12">
    <source>
        <dbReference type="EMBL" id="KNC54123.1"/>
    </source>
</evidence>
<dbReference type="RefSeq" id="XP_013753945.1">
    <property type="nucleotide sequence ID" value="XM_013898491.1"/>
</dbReference>
<evidence type="ECO:0000259" key="11">
    <source>
        <dbReference type="PROSITE" id="PS51309"/>
    </source>
</evidence>
<dbReference type="NCBIfam" id="TIGR01628">
    <property type="entry name" value="PABP-1234"/>
    <property type="match status" value="1"/>
</dbReference>
<dbReference type="PANTHER" id="PTHR24012">
    <property type="entry name" value="RNA BINDING PROTEIN"/>
    <property type="match status" value="1"/>
</dbReference>
<dbReference type="InterPro" id="IPR002004">
    <property type="entry name" value="PABP_HYD_C"/>
</dbReference>
<keyword evidence="5" id="KW-0810">Translation regulation</keyword>
<feature type="domain" description="RRM" evidence="10">
    <location>
        <begin position="303"/>
        <end position="380"/>
    </location>
</feature>
<dbReference type="GeneID" id="25568256"/>
<dbReference type="GO" id="GO:0005737">
    <property type="term" value="C:cytoplasm"/>
    <property type="evidence" value="ECO:0007669"/>
    <property type="project" value="UniProtKB-SubCell"/>
</dbReference>
<evidence type="ECO:0000259" key="10">
    <source>
        <dbReference type="PROSITE" id="PS50102"/>
    </source>
</evidence>
<accession>A0A0L0DRS2</accession>
<feature type="domain" description="RRM" evidence="10">
    <location>
        <begin position="8"/>
        <end position="86"/>
    </location>
</feature>
<dbReference type="SUPFAM" id="SSF54928">
    <property type="entry name" value="RNA-binding domain, RBD"/>
    <property type="match status" value="2"/>
</dbReference>
<keyword evidence="4" id="KW-0677">Repeat</keyword>
<dbReference type="InterPro" id="IPR012677">
    <property type="entry name" value="Nucleotide-bd_a/b_plait_sf"/>
</dbReference>
<dbReference type="SUPFAM" id="SSF63570">
    <property type="entry name" value="PABC (PABP) domain"/>
    <property type="match status" value="1"/>
</dbReference>
<reference evidence="12 13" key="1">
    <citation type="submission" date="2010-05" db="EMBL/GenBank/DDBJ databases">
        <title>The Genome Sequence of Thecamonas trahens ATCC 50062.</title>
        <authorList>
            <consortium name="The Broad Institute Genome Sequencing Platform"/>
            <person name="Russ C."/>
            <person name="Cuomo C."/>
            <person name="Shea T."/>
            <person name="Young S.K."/>
            <person name="Zeng Q."/>
            <person name="Koehrsen M."/>
            <person name="Haas B."/>
            <person name="Borodovsky M."/>
            <person name="Guigo R."/>
            <person name="Alvarado L."/>
            <person name="Berlin A."/>
            <person name="Bochicchio J."/>
            <person name="Borenstein D."/>
            <person name="Chapman S."/>
            <person name="Chen Z."/>
            <person name="Freedman E."/>
            <person name="Gellesch M."/>
            <person name="Goldberg J."/>
            <person name="Griggs A."/>
            <person name="Gujja S."/>
            <person name="Heilman E."/>
            <person name="Heiman D."/>
            <person name="Hepburn T."/>
            <person name="Howarth C."/>
            <person name="Jen D."/>
            <person name="Larson L."/>
            <person name="Mehta T."/>
            <person name="Park D."/>
            <person name="Pearson M."/>
            <person name="Roberts A."/>
            <person name="Saif S."/>
            <person name="Shenoy N."/>
            <person name="Sisk P."/>
            <person name="Stolte C."/>
            <person name="Sykes S."/>
            <person name="Thomson T."/>
            <person name="Walk T."/>
            <person name="White J."/>
            <person name="Yandava C."/>
            <person name="Burger G."/>
            <person name="Gray M.W."/>
            <person name="Holland P.W.H."/>
            <person name="King N."/>
            <person name="Lang F.B.F."/>
            <person name="Roger A.J."/>
            <person name="Ruiz-Trillo I."/>
            <person name="Lander E."/>
            <person name="Nusbaum C."/>
        </authorList>
    </citation>
    <scope>NUCLEOTIDE SEQUENCE [LARGE SCALE GENOMIC DNA]</scope>
    <source>
        <strain evidence="12 13">ATCC 50062</strain>
    </source>
</reference>
<dbReference type="GO" id="GO:0003723">
    <property type="term" value="F:RNA binding"/>
    <property type="evidence" value="ECO:0007669"/>
    <property type="project" value="UniProtKB-UniRule"/>
</dbReference>
<name>A0A0L0DRS2_THETB</name>